<dbReference type="InterPro" id="IPR027417">
    <property type="entry name" value="P-loop_NTPase"/>
</dbReference>
<comment type="caution">
    <text evidence="4">The sequence shown here is derived from an EMBL/GenBank/DDBJ whole genome shotgun (WGS) entry which is preliminary data.</text>
</comment>
<keyword evidence="1" id="KW-0547">Nucleotide-binding</keyword>
<dbReference type="GO" id="GO:0006270">
    <property type="term" value="P:DNA replication initiation"/>
    <property type="evidence" value="ECO:0007669"/>
    <property type="project" value="TreeGrafter"/>
</dbReference>
<dbReference type="Gene3D" id="3.40.50.300">
    <property type="entry name" value="P-loop containing nucleotide triphosphate hydrolases"/>
    <property type="match status" value="1"/>
</dbReference>
<dbReference type="EMBL" id="MHSH01000062">
    <property type="protein sequence ID" value="OHA39861.1"/>
    <property type="molecule type" value="Genomic_DNA"/>
</dbReference>
<evidence type="ECO:0000313" key="4">
    <source>
        <dbReference type="EMBL" id="OHA39861.1"/>
    </source>
</evidence>
<proteinExistence type="predicted"/>
<sequence length="588" mass="65842">MKEELKSSSFALRRLGEIEGESYFTPQFMNAALDTARFHAASAGATFKTLVGAVILDSIAKSSQDLNRGNIKSPTEIAENNTLPQISAVAGNEDEIATFYKTHIREQFAKGRSALICVPTTENGNALFEKISKGLEDKVFIFNGEIKKREIIKNWRMAADPKHTVAVISTGAFLCLHRRDWGAVIVADEGSTHWISVGRPRIDFRQFARCLAARNFCELILCGFVLSAKTYSGVQSEEIAKRNPFRFRYQNGVAVEIWDMKKNKTQKKSAPFKVIGDELEKSIRDTWSSKGNMFILTARKGSFPYTICRDCGRPVLCGKCSSQLVLYSGVKEKDRRYVCHRCGSIYDTKLRCRTCNSWNLVPLGIGALRVAESIKGLMPELPVFVLDADTAPTKSKARKIIKDFFSSPGSVLVGTKAACAYIDRPLDYSAVASIDSLFSIPNYGINEEIFRTIFNLKELAEKKFIIQTRNPDSVAIKHAISGNAADFMSEELKFRKQFKYPPYFTLIKISFKHKSESAAKSAVEKASTMFNPDRAVVYKSFIGYIKGFHIYNALLKIPAVNWPDDRFVAILKSFPPSFNIEINPENIA</sequence>
<evidence type="ECO:0000256" key="3">
    <source>
        <dbReference type="ARBA" id="ARBA00023125"/>
    </source>
</evidence>
<dbReference type="Proteomes" id="UP000176429">
    <property type="component" value="Unassembled WGS sequence"/>
</dbReference>
<evidence type="ECO:0000313" key="5">
    <source>
        <dbReference type="Proteomes" id="UP000176429"/>
    </source>
</evidence>
<dbReference type="PANTHER" id="PTHR30580:SF0">
    <property type="entry name" value="PRIMOSOMAL PROTEIN N"/>
    <property type="match status" value="1"/>
</dbReference>
<reference evidence="4 5" key="1">
    <citation type="journal article" date="2016" name="Nat. Commun.">
        <title>Thousands of microbial genomes shed light on interconnected biogeochemical processes in an aquifer system.</title>
        <authorList>
            <person name="Anantharaman K."/>
            <person name="Brown C.T."/>
            <person name="Hug L.A."/>
            <person name="Sharon I."/>
            <person name="Castelle C.J."/>
            <person name="Probst A.J."/>
            <person name="Thomas B.C."/>
            <person name="Singh A."/>
            <person name="Wilkins M.J."/>
            <person name="Karaoz U."/>
            <person name="Brodie E.L."/>
            <person name="Williams K.H."/>
            <person name="Hubbard S.S."/>
            <person name="Banfield J.F."/>
        </authorList>
    </citation>
    <scope>NUCLEOTIDE SEQUENCE [LARGE SCALE GENOMIC DNA]</scope>
</reference>
<evidence type="ECO:0000256" key="1">
    <source>
        <dbReference type="ARBA" id="ARBA00022741"/>
    </source>
</evidence>
<dbReference type="GO" id="GO:0006302">
    <property type="term" value="P:double-strand break repair"/>
    <property type="evidence" value="ECO:0007669"/>
    <property type="project" value="TreeGrafter"/>
</dbReference>
<name>A0A1G2NWX6_9BACT</name>
<evidence type="ECO:0008006" key="6">
    <source>
        <dbReference type="Google" id="ProtNLM"/>
    </source>
</evidence>
<protein>
    <recommendedName>
        <fullName evidence="6">Primosomal protein N</fullName>
    </recommendedName>
</protein>
<gene>
    <name evidence="4" type="ORF">A3H68_00740</name>
</gene>
<dbReference type="GO" id="GO:0003677">
    <property type="term" value="F:DNA binding"/>
    <property type="evidence" value="ECO:0007669"/>
    <property type="project" value="UniProtKB-KW"/>
</dbReference>
<dbReference type="GO" id="GO:0006310">
    <property type="term" value="P:DNA recombination"/>
    <property type="evidence" value="ECO:0007669"/>
    <property type="project" value="TreeGrafter"/>
</dbReference>
<dbReference type="GO" id="GO:0005524">
    <property type="term" value="F:ATP binding"/>
    <property type="evidence" value="ECO:0007669"/>
    <property type="project" value="UniProtKB-KW"/>
</dbReference>
<keyword evidence="3" id="KW-0238">DNA-binding</keyword>
<dbReference type="GO" id="GO:0043138">
    <property type="term" value="F:3'-5' DNA helicase activity"/>
    <property type="evidence" value="ECO:0007669"/>
    <property type="project" value="TreeGrafter"/>
</dbReference>
<dbReference type="PANTHER" id="PTHR30580">
    <property type="entry name" value="PRIMOSOMAL PROTEIN N"/>
    <property type="match status" value="1"/>
</dbReference>
<keyword evidence="2" id="KW-0067">ATP-binding</keyword>
<dbReference type="AlphaFoldDB" id="A0A1G2NWX6"/>
<accession>A0A1G2NWX6</accession>
<organism evidence="4 5">
    <name type="scientific">Candidatus Taylorbacteria bacterium RIFCSPLOWO2_02_FULL_46_40</name>
    <dbReference type="NCBI Taxonomy" id="1802329"/>
    <lineage>
        <taxon>Bacteria</taxon>
        <taxon>Candidatus Tayloriibacteriota</taxon>
    </lineage>
</organism>
<evidence type="ECO:0000256" key="2">
    <source>
        <dbReference type="ARBA" id="ARBA00022840"/>
    </source>
</evidence>